<evidence type="ECO:0000313" key="4">
    <source>
        <dbReference type="Proteomes" id="UP000033695"/>
    </source>
</evidence>
<feature type="region of interest" description="Disordered" evidence="1">
    <location>
        <begin position="88"/>
        <end position="117"/>
    </location>
</feature>
<protein>
    <submittedName>
        <fullName evidence="3">Uncharacterized protein</fullName>
    </submittedName>
</protein>
<dbReference type="OrthoDB" id="2200318at2"/>
<gene>
    <name evidence="3" type="ORF">JG29_08360</name>
</gene>
<dbReference type="AlphaFoldDB" id="A0A0F4KP13"/>
<keyword evidence="2" id="KW-0812">Transmembrane</keyword>
<dbReference type="PATRIC" id="fig|1218508.4.peg.1598"/>
<evidence type="ECO:0000256" key="1">
    <source>
        <dbReference type="SAM" id="MobiDB-lite"/>
    </source>
</evidence>
<dbReference type="RefSeq" id="WP_045923465.1">
    <property type="nucleotide sequence ID" value="NZ_JBHTHW010000002.1"/>
</dbReference>
<keyword evidence="2" id="KW-0472">Membrane</keyword>
<dbReference type="EMBL" id="JXBZ01000013">
    <property type="protein sequence ID" value="KJY48150.1"/>
    <property type="molecule type" value="Genomic_DNA"/>
</dbReference>
<feature type="compositionally biased region" description="Polar residues" evidence="1">
    <location>
        <begin position="88"/>
        <end position="105"/>
    </location>
</feature>
<keyword evidence="2" id="KW-1133">Transmembrane helix</keyword>
<dbReference type="HOGENOM" id="CLU_1110323_0_0_9"/>
<accession>A0A0F4KP13</accession>
<dbReference type="Proteomes" id="UP000033695">
    <property type="component" value="Unassembled WGS sequence"/>
</dbReference>
<evidence type="ECO:0000256" key="2">
    <source>
        <dbReference type="SAM" id="Phobius"/>
    </source>
</evidence>
<evidence type="ECO:0000313" key="3">
    <source>
        <dbReference type="EMBL" id="KJY48150.1"/>
    </source>
</evidence>
<feature type="transmembrane region" description="Helical" evidence="2">
    <location>
        <begin position="36"/>
        <end position="57"/>
    </location>
</feature>
<keyword evidence="4" id="KW-1185">Reference proteome</keyword>
<sequence length="250" mass="28430">MKPHIKNILGYYPKRMQRTAFIRIQTHKKKRLRWKIFLVILISAMCLIILAANFSYLDHHYFNVAQPAAKVKRSKHVKKKFHSQKAITVSKSTTNESTTAKQSTKAVDEVQPENNRSATNPEIARNYLIGQGFAIEPISYDGIAADKAMDENIAPQNLVHDGSFLIYFLDPNKAIYKGLGSYNPVYNLNYDVDDNNIIIKDLSDQIPYSVNNGIITVHDWNTQDNAGHVITWRLDPSTEAKTILLTSDRP</sequence>
<name>A0A0F4KP13_9LACO</name>
<proteinExistence type="predicted"/>
<reference evidence="3 4" key="1">
    <citation type="submission" date="2014-12" db="EMBL/GenBank/DDBJ databases">
        <title>Comparative genomics of the lactic acid bacteria isolated from the honey bee gut.</title>
        <authorList>
            <person name="Ellegaard K.M."/>
            <person name="Tamarit D."/>
            <person name="Javelind E."/>
            <person name="Olofsson T."/>
            <person name="Andersson S.G."/>
            <person name="Vasquez A."/>
        </authorList>
    </citation>
    <scope>NUCLEOTIDE SEQUENCE [LARGE SCALE GENOMIC DNA]</scope>
    <source>
        <strain evidence="3 4">Hon2</strain>
    </source>
</reference>
<organism evidence="3 4">
    <name type="scientific">Bombilactobacillus mellis</name>
    <dbReference type="NCBI Taxonomy" id="1218508"/>
    <lineage>
        <taxon>Bacteria</taxon>
        <taxon>Bacillati</taxon>
        <taxon>Bacillota</taxon>
        <taxon>Bacilli</taxon>
        <taxon>Lactobacillales</taxon>
        <taxon>Lactobacillaceae</taxon>
        <taxon>Bombilactobacillus</taxon>
    </lineage>
</organism>
<comment type="caution">
    <text evidence="3">The sequence shown here is derived from an EMBL/GenBank/DDBJ whole genome shotgun (WGS) entry which is preliminary data.</text>
</comment>